<dbReference type="eggNOG" id="ENOG502R80G">
    <property type="taxonomic scope" value="Eukaryota"/>
</dbReference>
<dbReference type="InterPro" id="IPR051164">
    <property type="entry name" value="NmrA-like_oxidored"/>
</dbReference>
<dbReference type="RefSeq" id="XP_002770363.1">
    <property type="nucleotide sequence ID" value="XM_002770317.1"/>
</dbReference>
<protein>
    <submittedName>
        <fullName evidence="4">DEHA2D19008p</fullName>
    </submittedName>
</protein>
<proteinExistence type="inferred from homology"/>
<organism evidence="4 5">
    <name type="scientific">Debaryomyces hansenii (strain ATCC 36239 / CBS 767 / BCRC 21394 / JCM 1990 / NBRC 0083 / IGC 2968)</name>
    <name type="common">Yeast</name>
    <name type="synonym">Torulaspora hansenii</name>
    <dbReference type="NCBI Taxonomy" id="284592"/>
    <lineage>
        <taxon>Eukaryota</taxon>
        <taxon>Fungi</taxon>
        <taxon>Dikarya</taxon>
        <taxon>Ascomycota</taxon>
        <taxon>Saccharomycotina</taxon>
        <taxon>Pichiomycetes</taxon>
        <taxon>Debaryomycetaceae</taxon>
        <taxon>Debaryomyces</taxon>
    </lineage>
</organism>
<dbReference type="SUPFAM" id="SSF51735">
    <property type="entry name" value="NAD(P)-binding Rossmann-fold domains"/>
    <property type="match status" value="1"/>
</dbReference>
<evidence type="ECO:0000256" key="2">
    <source>
        <dbReference type="ARBA" id="ARBA00022857"/>
    </source>
</evidence>
<dbReference type="KEGG" id="dha:DEHA2D19008g"/>
<dbReference type="Pfam" id="PF05368">
    <property type="entry name" value="NmrA"/>
    <property type="match status" value="1"/>
</dbReference>
<evidence type="ECO:0000313" key="4">
    <source>
        <dbReference type="EMBL" id="CAR65717.1"/>
    </source>
</evidence>
<dbReference type="CDD" id="cd05251">
    <property type="entry name" value="NmrA_like_SDR_a"/>
    <property type="match status" value="1"/>
</dbReference>
<dbReference type="Gene3D" id="3.40.50.720">
    <property type="entry name" value="NAD(P)-binding Rossmann-like Domain"/>
    <property type="match status" value="1"/>
</dbReference>
<sequence>MSKHLVILGATGQQGGSIISYILNGSVLAKEYKLRGVSRDPSTSSAQALIQKGVEIVKADINTPESLKNAFKDAHTVFGQTNTIYDYNAKEREFSQGKAITDEAVAAGVQYLIWSTSTNVTKITDGKLKCVTQFDVKAEIEEYIRSLPIRSAFYAPGSFMQNFHTQMKPHPSGDGTYVISNIFKPETKIPFIDIVGDTGKFIAPILEEPDKYEDKVFYAAVKLYSLEEVTRALSAVTGKIVNYKQVAEEVFHGFLPPTFADELIQMFKYLRDYGYYGPSTEEAVEWTSKQVHRKLTTIEEYLSVDPLNLS</sequence>
<dbReference type="EMBL" id="CR382136">
    <property type="protein sequence ID" value="CAR65717.1"/>
    <property type="molecule type" value="Genomic_DNA"/>
</dbReference>
<keyword evidence="2" id="KW-0521">NADP</keyword>
<dbReference type="VEuPathDB" id="FungiDB:DEHA2D19008g"/>
<dbReference type="STRING" id="284592.B5RTN2"/>
<dbReference type="OrthoDB" id="4083373at2759"/>
<dbReference type="AlphaFoldDB" id="B5RTN2"/>
<dbReference type="InParanoid" id="B5RTN2"/>
<evidence type="ECO:0000259" key="3">
    <source>
        <dbReference type="Pfam" id="PF05368"/>
    </source>
</evidence>
<dbReference type="InterPro" id="IPR036291">
    <property type="entry name" value="NAD(P)-bd_dom_sf"/>
</dbReference>
<reference evidence="4 5" key="1">
    <citation type="journal article" date="2004" name="Nature">
        <title>Genome evolution in yeasts.</title>
        <authorList>
            <consortium name="Genolevures"/>
            <person name="Dujon B."/>
            <person name="Sherman D."/>
            <person name="Fischer G."/>
            <person name="Durrens P."/>
            <person name="Casaregola S."/>
            <person name="Lafontaine I."/>
            <person name="de Montigny J."/>
            <person name="Marck C."/>
            <person name="Neuveglise C."/>
            <person name="Talla E."/>
            <person name="Goffard N."/>
            <person name="Frangeul L."/>
            <person name="Aigle M."/>
            <person name="Anthouard V."/>
            <person name="Babour A."/>
            <person name="Barbe V."/>
            <person name="Barnay S."/>
            <person name="Blanchin S."/>
            <person name="Beckerich J.M."/>
            <person name="Beyne E."/>
            <person name="Bleykasten C."/>
            <person name="Boisrame A."/>
            <person name="Boyer J."/>
            <person name="Cattolico L."/>
            <person name="Confanioleri F."/>
            <person name="de Daruvar A."/>
            <person name="Despons L."/>
            <person name="Fabre E."/>
            <person name="Fairhead C."/>
            <person name="Ferry-Dumazet H."/>
            <person name="Groppi A."/>
            <person name="Hantraye F."/>
            <person name="Hennequin C."/>
            <person name="Jauniaux N."/>
            <person name="Joyet P."/>
            <person name="Kachouri R."/>
            <person name="Kerrest A."/>
            <person name="Koszul R."/>
            <person name="Lemaire M."/>
            <person name="Lesur I."/>
            <person name="Ma L."/>
            <person name="Muller H."/>
            <person name="Nicaud J.M."/>
            <person name="Nikolski M."/>
            <person name="Oztas S."/>
            <person name="Ozier-Kalogeropoulos O."/>
            <person name="Pellenz S."/>
            <person name="Potier S."/>
            <person name="Richard G.F."/>
            <person name="Straub M.L."/>
            <person name="Suleau A."/>
            <person name="Swennene D."/>
            <person name="Tekaia F."/>
            <person name="Wesolowski-Louvel M."/>
            <person name="Westhof E."/>
            <person name="Wirth B."/>
            <person name="Zeniou-Meyer M."/>
            <person name="Zivanovic I."/>
            <person name="Bolotin-Fukuhara M."/>
            <person name="Thierry A."/>
            <person name="Bouchier C."/>
            <person name="Caudron B."/>
            <person name="Scarpelli C."/>
            <person name="Gaillardin C."/>
            <person name="Weissenbach J."/>
            <person name="Wincker P."/>
            <person name="Souciet J.L."/>
        </authorList>
    </citation>
    <scope>NUCLEOTIDE SEQUENCE [LARGE SCALE GENOMIC DNA]</scope>
    <source>
        <strain evidence="5">ATCC 36239 / CBS 767 / BCRC 21394 / JCM 1990 / NBRC 0083 / IGC 2968</strain>
    </source>
</reference>
<feature type="domain" description="NmrA-like" evidence="3">
    <location>
        <begin position="2"/>
        <end position="302"/>
    </location>
</feature>
<dbReference type="PANTHER" id="PTHR42748">
    <property type="entry name" value="NITROGEN METABOLITE REPRESSION PROTEIN NMRA FAMILY MEMBER"/>
    <property type="match status" value="1"/>
</dbReference>
<dbReference type="PANTHER" id="PTHR42748:SF11">
    <property type="entry name" value="NMRA-LIKE DOMAIN-CONTAINING PROTEIN"/>
    <property type="match status" value="1"/>
</dbReference>
<dbReference type="GO" id="GO:0005634">
    <property type="term" value="C:nucleus"/>
    <property type="evidence" value="ECO:0007669"/>
    <property type="project" value="TreeGrafter"/>
</dbReference>
<dbReference type="InterPro" id="IPR008030">
    <property type="entry name" value="NmrA-like"/>
</dbReference>
<evidence type="ECO:0000256" key="1">
    <source>
        <dbReference type="ARBA" id="ARBA00006328"/>
    </source>
</evidence>
<name>B5RTN2_DEBHA</name>
<dbReference type="GeneID" id="8998585"/>
<gene>
    <name evidence="4" type="ordered locus">DEHA2D19008g</name>
</gene>
<evidence type="ECO:0000313" key="5">
    <source>
        <dbReference type="Proteomes" id="UP000000599"/>
    </source>
</evidence>
<comment type="similarity">
    <text evidence="1">Belongs to the NmrA-type oxidoreductase family.</text>
</comment>
<keyword evidence="5" id="KW-1185">Reference proteome</keyword>
<dbReference type="Gene3D" id="3.90.25.10">
    <property type="entry name" value="UDP-galactose 4-epimerase, domain 1"/>
    <property type="match status" value="1"/>
</dbReference>
<accession>B5RTN2</accession>
<dbReference type="Proteomes" id="UP000000599">
    <property type="component" value="Chromosome D"/>
</dbReference>
<dbReference type="OMA" id="GADCCFL"/>
<dbReference type="HOGENOM" id="CLU_007383_8_1_1"/>